<feature type="compositionally biased region" description="Polar residues" evidence="1">
    <location>
        <begin position="372"/>
        <end position="386"/>
    </location>
</feature>
<evidence type="ECO:0000313" key="3">
    <source>
        <dbReference type="EMBL" id="KAL0417952.1"/>
    </source>
</evidence>
<comment type="caution">
    <text evidence="3">The sequence shown here is derived from an EMBL/GenBank/DDBJ whole genome shotgun (WGS) entry which is preliminary data.</text>
</comment>
<feature type="region of interest" description="Disordered" evidence="1">
    <location>
        <begin position="196"/>
        <end position="234"/>
    </location>
</feature>
<sequence>MSTNQTEPKKLYIHSCPHSSLSLTVPQCECTPHTHPSLAKAHRLPFSHAEDVHHHRLRLLLLLLFCFVPRPLSSTSTSTSTLHHRRILHQPFLPQDSLPPSSPPFPPHHHLPVTLLPVLLLTTPPSSPSPPPPPPPPSPASFASFPANISSLTVPHTSTPNSSSSKLIVAAIASVVAAVAVVSLAVFLHLRRRTRNHGSSSFNQSKTLRSDSNSTISFNQTPSTHHIPKLQRPSQTSSEFLYLGTFVSSHAPGGGAAFNGSSTSTNNYGNASISRKMESPELRPLPPLNTQQGFRQNFRGNAEVVSSKDDESEEFYSPIGSINGRESSIGTGSASRRAFAAIEVENFNGSTSNSSSSYSSSAPGSGSGSGSPVRSATSSLSPANDSSPEHVIPKSPELTEIQSIAPLPPHMPSPQEAGGLAFQESASPSPPSSSSPRRHSRRSEESSPRISNVSDLHVESPVRVSSFVQHNTTAVATQPQISSLVFPESASSLPPSSSSPERRSSGSEESSERNSNVSDQKVESPVKVSSPVQRNAAVISTPSEIQGTVLPESASSLKPTSSSSPERFSNRSEASSPRISNASDQNVGSPTRISSPVQHNSVILKLPEMQDSVFQDSGSLLLPCSSSPERYSNRSEESSPRNSNASDHNLEAPSRISNPVENNSVIPTLPEMQGLMFPDSASLMPPRASSLERYLSRSEESSPRISDVSNQNVDSPVRISSPVHHNTIIIPPPTEMQGLVSEESSPRNSNIPEADQDVESPVRISSPLHHSISLTAMPFDMLDMVFPEAAPSHVGISSPVHHNISVTPMPFDMLDMVFPEAAPPPVGISSPVMPYDMLDMVVPEAAPSPVRISSPVHHNISVTPMSFDMLDSVLPEAEPPLLWRSLSPERCSERNQDSSPRNSNVLDEEVESPVRISSPVEHNSSVDPTPMEMQDLVFQESVIQLPPSLLSPERYSNRSEESSPRISNF</sequence>
<name>A0AAW2UMH1_SESRA</name>
<gene>
    <name evidence="3" type="ORF">Sradi_1208700</name>
</gene>
<feature type="compositionally biased region" description="Basic and acidic residues" evidence="1">
    <location>
        <begin position="500"/>
        <end position="512"/>
    </location>
</feature>
<feature type="region of interest" description="Disordered" evidence="1">
    <location>
        <begin position="269"/>
        <end position="331"/>
    </location>
</feature>
<feature type="compositionally biased region" description="Low complexity" evidence="1">
    <location>
        <begin position="349"/>
        <end position="364"/>
    </location>
</feature>
<reference evidence="3" key="2">
    <citation type="journal article" date="2024" name="Plant">
        <title>Genomic evolution and insights into agronomic trait innovations of Sesamum species.</title>
        <authorList>
            <person name="Miao H."/>
            <person name="Wang L."/>
            <person name="Qu L."/>
            <person name="Liu H."/>
            <person name="Sun Y."/>
            <person name="Le M."/>
            <person name="Wang Q."/>
            <person name="Wei S."/>
            <person name="Zheng Y."/>
            <person name="Lin W."/>
            <person name="Duan Y."/>
            <person name="Cao H."/>
            <person name="Xiong S."/>
            <person name="Wang X."/>
            <person name="Wei L."/>
            <person name="Li C."/>
            <person name="Ma Q."/>
            <person name="Ju M."/>
            <person name="Zhao R."/>
            <person name="Li G."/>
            <person name="Mu C."/>
            <person name="Tian Q."/>
            <person name="Mei H."/>
            <person name="Zhang T."/>
            <person name="Gao T."/>
            <person name="Zhang H."/>
        </authorList>
    </citation>
    <scope>NUCLEOTIDE SEQUENCE</scope>
    <source>
        <strain evidence="3">G02</strain>
    </source>
</reference>
<dbReference type="AlphaFoldDB" id="A0AAW2UMH1"/>
<feature type="region of interest" description="Disordered" evidence="1">
    <location>
        <begin position="348"/>
        <end position="459"/>
    </location>
</feature>
<feature type="region of interest" description="Disordered" evidence="1">
    <location>
        <begin position="948"/>
        <end position="969"/>
    </location>
</feature>
<keyword evidence="2" id="KW-0472">Membrane</keyword>
<organism evidence="3">
    <name type="scientific">Sesamum radiatum</name>
    <name type="common">Black benniseed</name>
    <dbReference type="NCBI Taxonomy" id="300843"/>
    <lineage>
        <taxon>Eukaryota</taxon>
        <taxon>Viridiplantae</taxon>
        <taxon>Streptophyta</taxon>
        <taxon>Embryophyta</taxon>
        <taxon>Tracheophyta</taxon>
        <taxon>Spermatophyta</taxon>
        <taxon>Magnoliopsida</taxon>
        <taxon>eudicotyledons</taxon>
        <taxon>Gunneridae</taxon>
        <taxon>Pentapetalae</taxon>
        <taxon>asterids</taxon>
        <taxon>lamiids</taxon>
        <taxon>Lamiales</taxon>
        <taxon>Pedaliaceae</taxon>
        <taxon>Sesamum</taxon>
    </lineage>
</organism>
<feature type="region of interest" description="Disordered" evidence="1">
    <location>
        <begin position="677"/>
        <end position="762"/>
    </location>
</feature>
<dbReference type="EMBL" id="JACGWJ010000005">
    <property type="protein sequence ID" value="KAL0417952.1"/>
    <property type="molecule type" value="Genomic_DNA"/>
</dbReference>
<feature type="region of interest" description="Disordered" evidence="1">
    <location>
        <begin position="888"/>
        <end position="929"/>
    </location>
</feature>
<feature type="compositionally biased region" description="Low complexity" evidence="1">
    <location>
        <begin position="551"/>
        <end position="573"/>
    </location>
</feature>
<feature type="compositionally biased region" description="Polar residues" evidence="1">
    <location>
        <begin position="574"/>
        <end position="599"/>
    </location>
</feature>
<evidence type="ECO:0000256" key="1">
    <source>
        <dbReference type="SAM" id="MobiDB-lite"/>
    </source>
</evidence>
<keyword evidence="2" id="KW-1133">Transmembrane helix</keyword>
<feature type="region of interest" description="Disordered" evidence="1">
    <location>
        <begin position="122"/>
        <end position="142"/>
    </location>
</feature>
<feature type="compositionally biased region" description="Low complexity" evidence="1">
    <location>
        <begin position="487"/>
        <end position="499"/>
    </location>
</feature>
<evidence type="ECO:0000256" key="2">
    <source>
        <dbReference type="SAM" id="Phobius"/>
    </source>
</evidence>
<feature type="region of interest" description="Disordered" evidence="1">
    <location>
        <begin position="617"/>
        <end position="663"/>
    </location>
</feature>
<feature type="compositionally biased region" description="Polar residues" evidence="1">
    <location>
        <begin position="703"/>
        <end position="714"/>
    </location>
</feature>
<protein>
    <submittedName>
        <fullName evidence="3">Formin-like protein 1</fullName>
    </submittedName>
</protein>
<feature type="compositionally biased region" description="Polar residues" evidence="1">
    <location>
        <begin position="197"/>
        <end position="224"/>
    </location>
</feature>
<feature type="compositionally biased region" description="Low complexity" evidence="1">
    <location>
        <begin position="617"/>
        <end position="630"/>
    </location>
</feature>
<keyword evidence="2" id="KW-0812">Transmembrane</keyword>
<feature type="compositionally biased region" description="Pro residues" evidence="1">
    <location>
        <begin position="125"/>
        <end position="139"/>
    </location>
</feature>
<feature type="region of interest" description="Disordered" evidence="1">
    <location>
        <begin position="477"/>
        <end position="599"/>
    </location>
</feature>
<feature type="compositionally biased region" description="Polar residues" evidence="1">
    <location>
        <begin position="742"/>
        <end position="751"/>
    </location>
</feature>
<reference evidence="3" key="1">
    <citation type="submission" date="2020-06" db="EMBL/GenBank/DDBJ databases">
        <authorList>
            <person name="Li T."/>
            <person name="Hu X."/>
            <person name="Zhang T."/>
            <person name="Song X."/>
            <person name="Zhang H."/>
            <person name="Dai N."/>
            <person name="Sheng W."/>
            <person name="Hou X."/>
            <person name="Wei L."/>
        </authorList>
    </citation>
    <scope>NUCLEOTIDE SEQUENCE</scope>
    <source>
        <strain evidence="3">G02</strain>
        <tissue evidence="3">Leaf</tissue>
    </source>
</reference>
<feature type="transmembrane region" description="Helical" evidence="2">
    <location>
        <begin position="167"/>
        <end position="190"/>
    </location>
</feature>
<proteinExistence type="predicted"/>
<feature type="compositionally biased region" description="Polar residues" evidence="1">
    <location>
        <begin position="288"/>
        <end position="299"/>
    </location>
</feature>
<feature type="compositionally biased region" description="Low complexity" evidence="1">
    <location>
        <begin position="523"/>
        <end position="532"/>
    </location>
</feature>
<accession>A0AAW2UMH1</accession>